<gene>
    <name evidence="2" type="ORF">CQ12_39630</name>
</gene>
<sequence length="83" mass="8452">MSSCHFPRFRSHAIPIASRTDDGRDATSRPSGGDADDGDGEEDATAVPAVVPVAVQAVFPVAVQATVQPAIQAAPCQGLEPPA</sequence>
<evidence type="ECO:0000313" key="3">
    <source>
        <dbReference type="Proteomes" id="UP000050863"/>
    </source>
</evidence>
<evidence type="ECO:0000256" key="1">
    <source>
        <dbReference type="SAM" id="MobiDB-lite"/>
    </source>
</evidence>
<feature type="compositionally biased region" description="Acidic residues" evidence="1">
    <location>
        <begin position="34"/>
        <end position="44"/>
    </location>
</feature>
<comment type="caution">
    <text evidence="2">The sequence shown here is derived from an EMBL/GenBank/DDBJ whole genome shotgun (WGS) entry which is preliminary data.</text>
</comment>
<dbReference type="EMBL" id="LLXZ01000014">
    <property type="protein sequence ID" value="KRR14476.1"/>
    <property type="molecule type" value="Genomic_DNA"/>
</dbReference>
<name>A0A0R3M3C9_9BRAD</name>
<dbReference type="AlphaFoldDB" id="A0A0R3M3C9"/>
<feature type="region of interest" description="Disordered" evidence="1">
    <location>
        <begin position="1"/>
        <end position="46"/>
    </location>
</feature>
<protein>
    <submittedName>
        <fullName evidence="2">Uncharacterized protein</fullName>
    </submittedName>
</protein>
<proteinExistence type="predicted"/>
<accession>A0A0R3M3C9</accession>
<keyword evidence="3" id="KW-1185">Reference proteome</keyword>
<evidence type="ECO:0000313" key="2">
    <source>
        <dbReference type="EMBL" id="KRR14476.1"/>
    </source>
</evidence>
<reference evidence="2 3" key="1">
    <citation type="submission" date="2014-03" db="EMBL/GenBank/DDBJ databases">
        <title>Bradyrhizobium valentinum sp. nov., isolated from effective nodules of Lupinus mariae-josephae, a lupine endemic of basic-lime soils in Eastern Spain.</title>
        <authorList>
            <person name="Duran D."/>
            <person name="Rey L."/>
            <person name="Navarro A."/>
            <person name="Busquets A."/>
            <person name="Imperial J."/>
            <person name="Ruiz-Argueso T."/>
        </authorList>
    </citation>
    <scope>NUCLEOTIDE SEQUENCE [LARGE SCALE GENOMIC DNA]</scope>
    <source>
        <strain evidence="2 3">PAC68</strain>
    </source>
</reference>
<organism evidence="2 3">
    <name type="scientific">Bradyrhizobium jicamae</name>
    <dbReference type="NCBI Taxonomy" id="280332"/>
    <lineage>
        <taxon>Bacteria</taxon>
        <taxon>Pseudomonadati</taxon>
        <taxon>Pseudomonadota</taxon>
        <taxon>Alphaproteobacteria</taxon>
        <taxon>Hyphomicrobiales</taxon>
        <taxon>Nitrobacteraceae</taxon>
        <taxon>Bradyrhizobium</taxon>
    </lineage>
</organism>
<dbReference type="Proteomes" id="UP000050863">
    <property type="component" value="Unassembled WGS sequence"/>
</dbReference>